<dbReference type="Pfam" id="PF13456">
    <property type="entry name" value="RVT_3"/>
    <property type="match status" value="1"/>
</dbReference>
<dbReference type="PROSITE" id="PS50879">
    <property type="entry name" value="RNASE_H_1"/>
    <property type="match status" value="1"/>
</dbReference>
<protein>
    <recommendedName>
        <fullName evidence="1">RNase H type-1 domain-containing protein</fullName>
    </recommendedName>
</protein>
<dbReference type="PANTHER" id="PTHR48475">
    <property type="entry name" value="RIBONUCLEASE H"/>
    <property type="match status" value="1"/>
</dbReference>
<dbReference type="PANTHER" id="PTHR48475:SF1">
    <property type="entry name" value="RNASE H TYPE-1 DOMAIN-CONTAINING PROTEIN"/>
    <property type="match status" value="1"/>
</dbReference>
<feature type="domain" description="RNase H type-1" evidence="1">
    <location>
        <begin position="7"/>
        <end position="139"/>
    </location>
</feature>
<dbReference type="InterPro" id="IPR002156">
    <property type="entry name" value="RNaseH_domain"/>
</dbReference>
<dbReference type="InterPro" id="IPR012337">
    <property type="entry name" value="RNaseH-like_sf"/>
</dbReference>
<gene>
    <name evidence="2" type="ORF">THRCLA_22846</name>
</gene>
<proteinExistence type="predicted"/>
<reference evidence="2 3" key="1">
    <citation type="journal article" date="2014" name="Genome Biol. Evol.">
        <title>The secreted proteins of Achlya hypogyna and Thraustotheca clavata identify the ancestral oomycete secretome and reveal gene acquisitions by horizontal gene transfer.</title>
        <authorList>
            <person name="Misner I."/>
            <person name="Blouin N."/>
            <person name="Leonard G."/>
            <person name="Richards T.A."/>
            <person name="Lane C.E."/>
        </authorList>
    </citation>
    <scope>NUCLEOTIDE SEQUENCE [LARGE SCALE GENOMIC DNA]</scope>
    <source>
        <strain evidence="2 3">ATCC 34112</strain>
    </source>
</reference>
<evidence type="ECO:0000313" key="3">
    <source>
        <dbReference type="Proteomes" id="UP000243217"/>
    </source>
</evidence>
<evidence type="ECO:0000313" key="2">
    <source>
        <dbReference type="EMBL" id="OQR88540.1"/>
    </source>
</evidence>
<dbReference type="STRING" id="74557.A0A1V9YSF8"/>
<name>A0A1V9YSF8_9STRA</name>
<organism evidence="2 3">
    <name type="scientific">Thraustotheca clavata</name>
    <dbReference type="NCBI Taxonomy" id="74557"/>
    <lineage>
        <taxon>Eukaryota</taxon>
        <taxon>Sar</taxon>
        <taxon>Stramenopiles</taxon>
        <taxon>Oomycota</taxon>
        <taxon>Saprolegniomycetes</taxon>
        <taxon>Saprolegniales</taxon>
        <taxon>Achlyaceae</taxon>
        <taxon>Thraustotheca</taxon>
    </lineage>
</organism>
<dbReference type="CDD" id="cd09279">
    <property type="entry name" value="RNase_HI_like"/>
    <property type="match status" value="1"/>
</dbReference>
<accession>A0A1V9YSF8</accession>
<dbReference type="Proteomes" id="UP000243217">
    <property type="component" value="Unassembled WGS sequence"/>
</dbReference>
<evidence type="ECO:0000259" key="1">
    <source>
        <dbReference type="PROSITE" id="PS50879"/>
    </source>
</evidence>
<keyword evidence="3" id="KW-1185">Reference proteome</keyword>
<dbReference type="GO" id="GO:0003676">
    <property type="term" value="F:nucleic acid binding"/>
    <property type="evidence" value="ECO:0007669"/>
    <property type="project" value="InterPro"/>
</dbReference>
<sequence>MARRVLSTMRGIVYSDGASRGNPGIAGCGAIVFNTTGDVIAMAKKFLGKEITNNVAEYQGLLLALDVAKNHNLETIEILMDSQLVVKQMQGEYRVKQEHLKMLHQQANEKAKMFQSVIYRAIPRKENSKADELANQAIDEQVHK</sequence>
<dbReference type="InterPro" id="IPR036397">
    <property type="entry name" value="RNaseH_sf"/>
</dbReference>
<dbReference type="EMBL" id="JNBS01003149">
    <property type="protein sequence ID" value="OQR88540.1"/>
    <property type="molecule type" value="Genomic_DNA"/>
</dbReference>
<dbReference type="AlphaFoldDB" id="A0A1V9YSF8"/>
<dbReference type="Gene3D" id="3.30.420.10">
    <property type="entry name" value="Ribonuclease H-like superfamily/Ribonuclease H"/>
    <property type="match status" value="1"/>
</dbReference>
<dbReference type="GO" id="GO:0004523">
    <property type="term" value="F:RNA-DNA hybrid ribonuclease activity"/>
    <property type="evidence" value="ECO:0007669"/>
    <property type="project" value="InterPro"/>
</dbReference>
<dbReference type="OrthoDB" id="1938096at2759"/>
<comment type="caution">
    <text evidence="2">The sequence shown here is derived from an EMBL/GenBank/DDBJ whole genome shotgun (WGS) entry which is preliminary data.</text>
</comment>
<dbReference type="SUPFAM" id="SSF53098">
    <property type="entry name" value="Ribonuclease H-like"/>
    <property type="match status" value="1"/>
</dbReference>